<dbReference type="OrthoDB" id="2993351at2759"/>
<keyword evidence="2" id="KW-0479">Metal-binding</keyword>
<feature type="region of interest" description="Disordered" evidence="4">
    <location>
        <begin position="1"/>
        <end position="24"/>
    </location>
</feature>
<evidence type="ECO:0000259" key="5">
    <source>
        <dbReference type="PROSITE" id="PS51891"/>
    </source>
</evidence>
<dbReference type="PROSITE" id="PS51891">
    <property type="entry name" value="CENP_V_GFA"/>
    <property type="match status" value="1"/>
</dbReference>
<dbReference type="EMBL" id="PKSG01000452">
    <property type="protein sequence ID" value="POR35307.1"/>
    <property type="molecule type" value="Genomic_DNA"/>
</dbReference>
<proteinExistence type="inferred from homology"/>
<dbReference type="Gene3D" id="2.170.150.70">
    <property type="match status" value="2"/>
</dbReference>
<name>A0A2S4KYT3_9HYPO</name>
<evidence type="ECO:0000256" key="1">
    <source>
        <dbReference type="ARBA" id="ARBA00005495"/>
    </source>
</evidence>
<evidence type="ECO:0000256" key="3">
    <source>
        <dbReference type="ARBA" id="ARBA00022833"/>
    </source>
</evidence>
<dbReference type="InterPro" id="IPR011057">
    <property type="entry name" value="Mss4-like_sf"/>
</dbReference>
<evidence type="ECO:0000256" key="4">
    <source>
        <dbReference type="SAM" id="MobiDB-lite"/>
    </source>
</evidence>
<feature type="domain" description="CENP-V/GFA" evidence="5">
    <location>
        <begin position="220"/>
        <end position="345"/>
    </location>
</feature>
<dbReference type="AlphaFoldDB" id="A0A2S4KYT3"/>
<keyword evidence="7" id="KW-1185">Reference proteome</keyword>
<comment type="caution">
    <text evidence="6">The sequence shown here is derived from an EMBL/GenBank/DDBJ whole genome shotgun (WGS) entry which is preliminary data.</text>
</comment>
<evidence type="ECO:0000313" key="6">
    <source>
        <dbReference type="EMBL" id="POR35307.1"/>
    </source>
</evidence>
<comment type="similarity">
    <text evidence="1">Belongs to the Gfa family.</text>
</comment>
<dbReference type="InterPro" id="IPR006913">
    <property type="entry name" value="CENP-V/GFA"/>
</dbReference>
<dbReference type="Proteomes" id="UP000237481">
    <property type="component" value="Unassembled WGS sequence"/>
</dbReference>
<dbReference type="GO" id="GO:0016846">
    <property type="term" value="F:carbon-sulfur lyase activity"/>
    <property type="evidence" value="ECO:0007669"/>
    <property type="project" value="InterPro"/>
</dbReference>
<accession>A0A2S4KYT3</accession>
<dbReference type="SUPFAM" id="SSF51316">
    <property type="entry name" value="Mss4-like"/>
    <property type="match status" value="2"/>
</dbReference>
<protein>
    <submittedName>
        <fullName evidence="6">Glutathione-dependent formaldehyde-activating enzyme</fullName>
    </submittedName>
</protein>
<reference evidence="6 7" key="1">
    <citation type="submission" date="2018-01" db="EMBL/GenBank/DDBJ databases">
        <title>Harnessing the power of phylogenomics to disentangle the directionality and signatures of interkingdom host jumping in the parasitic fungal genus Tolypocladium.</title>
        <authorList>
            <person name="Quandt C.A."/>
            <person name="Patterson W."/>
            <person name="Spatafora J.W."/>
        </authorList>
    </citation>
    <scope>NUCLEOTIDE SEQUENCE [LARGE SCALE GENOMIC DNA]</scope>
    <source>
        <strain evidence="6 7">NRBC 100945</strain>
    </source>
</reference>
<dbReference type="PANTHER" id="PTHR28620">
    <property type="entry name" value="CENTROMERE PROTEIN V"/>
    <property type="match status" value="1"/>
</dbReference>
<dbReference type="GO" id="GO:0046872">
    <property type="term" value="F:metal ion binding"/>
    <property type="evidence" value="ECO:0007669"/>
    <property type="project" value="UniProtKB-KW"/>
</dbReference>
<keyword evidence="3" id="KW-0862">Zinc</keyword>
<evidence type="ECO:0000313" key="7">
    <source>
        <dbReference type="Proteomes" id="UP000237481"/>
    </source>
</evidence>
<organism evidence="6 7">
    <name type="scientific">Tolypocladium paradoxum</name>
    <dbReference type="NCBI Taxonomy" id="94208"/>
    <lineage>
        <taxon>Eukaryota</taxon>
        <taxon>Fungi</taxon>
        <taxon>Dikarya</taxon>
        <taxon>Ascomycota</taxon>
        <taxon>Pezizomycotina</taxon>
        <taxon>Sordariomycetes</taxon>
        <taxon>Hypocreomycetidae</taxon>
        <taxon>Hypocreales</taxon>
        <taxon>Ophiocordycipitaceae</taxon>
        <taxon>Tolypocladium</taxon>
    </lineage>
</organism>
<gene>
    <name evidence="6" type="ORF">TPAR_04516</name>
</gene>
<sequence>MVTTRSMKGEQKPEPTRSTVGEQKPELRTYRGNCHCGAFVYEVELPEIKSVLECNCSICHKKGYLWVFPAEGRFDIVKGTDDTLTRYTFGPKKLTHRVRTPPRRAPTPWHDAYGFAVLPDLCHPCHGGIRRRQQASLQRELARSSPISGKRMLTGALARFALYRVSTAGCWRSNRKSCIGIDRGLALTNKRYDGAALGDEYVPPEHKGPLPAAIDGHELYTGSCHCGAVTLAFMSKKLDETFTDLTCECNCSICGRNGYRWTYPSNKRVVLFAGDPAHLGRYSFARHVLNKTFCRICGVCMTNEYSNITDEERKALGALPARGFANSMKTQHPVNLRVFPDVDLDNLKPPKLNDGAKIISPRYVNP</sequence>
<dbReference type="PANTHER" id="PTHR28620:SF1">
    <property type="entry name" value="CENP-V_GFA DOMAIN-CONTAINING PROTEIN"/>
    <property type="match status" value="1"/>
</dbReference>
<evidence type="ECO:0000256" key="2">
    <source>
        <dbReference type="ARBA" id="ARBA00022723"/>
    </source>
</evidence>
<dbReference type="InterPro" id="IPR052355">
    <property type="entry name" value="CENP-V-like"/>
</dbReference>